<protein>
    <submittedName>
        <fullName evidence="2">PilZ domain-containing protein</fullName>
    </submittedName>
</protein>
<evidence type="ECO:0000313" key="2">
    <source>
        <dbReference type="EMBL" id="SMF40064.1"/>
    </source>
</evidence>
<feature type="domain" description="PilZ" evidence="1">
    <location>
        <begin position="55"/>
        <end position="135"/>
    </location>
</feature>
<dbReference type="Pfam" id="PF07238">
    <property type="entry name" value="PilZ"/>
    <property type="match status" value="1"/>
</dbReference>
<evidence type="ECO:0000259" key="1">
    <source>
        <dbReference type="Pfam" id="PF07238"/>
    </source>
</evidence>
<sequence>MASEEKNLGILAQLKDKLHRMLGRKETESFDISFNAKSSSPSAREAYRIHVDNMQVVCRTPRVKCRIKDISVAGIGFISSEEFPLGIIIDTVLIWSGKPILKNLKLKIVRRKGDLVGCKFHELDKNQDKIISQIVVAAQKRIIKKTKSGKKDDDISKDEVTIIAENQAKRSAKKQPTKKIEL</sequence>
<dbReference type="EMBL" id="FWZU01000006">
    <property type="protein sequence ID" value="SMF40064.1"/>
    <property type="molecule type" value="Genomic_DNA"/>
</dbReference>
<organism evidence="2 3">
    <name type="scientific">Desulfovibrio gilichinskyi</name>
    <dbReference type="NCBI Taxonomy" id="1519643"/>
    <lineage>
        <taxon>Bacteria</taxon>
        <taxon>Pseudomonadati</taxon>
        <taxon>Thermodesulfobacteriota</taxon>
        <taxon>Desulfovibrionia</taxon>
        <taxon>Desulfovibrionales</taxon>
        <taxon>Desulfovibrionaceae</taxon>
        <taxon>Desulfovibrio</taxon>
    </lineage>
</organism>
<keyword evidence="3" id="KW-1185">Reference proteome</keyword>
<dbReference type="Gene3D" id="2.40.10.220">
    <property type="entry name" value="predicted glycosyltransferase like domains"/>
    <property type="match status" value="1"/>
</dbReference>
<accession>A0A1X7ETT0</accession>
<dbReference type="InterPro" id="IPR009875">
    <property type="entry name" value="PilZ_domain"/>
</dbReference>
<dbReference type="STRING" id="1519643.SAMN06295933_3380"/>
<dbReference type="GO" id="GO:0035438">
    <property type="term" value="F:cyclic-di-GMP binding"/>
    <property type="evidence" value="ECO:0007669"/>
    <property type="project" value="InterPro"/>
</dbReference>
<dbReference type="OrthoDB" id="5456874at2"/>
<reference evidence="3" key="1">
    <citation type="submission" date="2017-04" db="EMBL/GenBank/DDBJ databases">
        <authorList>
            <person name="Varghese N."/>
            <person name="Submissions S."/>
        </authorList>
    </citation>
    <scope>NUCLEOTIDE SEQUENCE [LARGE SCALE GENOMIC DNA]</scope>
    <source>
        <strain evidence="3">K3S</strain>
    </source>
</reference>
<proteinExistence type="predicted"/>
<dbReference type="Proteomes" id="UP000192906">
    <property type="component" value="Unassembled WGS sequence"/>
</dbReference>
<dbReference type="AlphaFoldDB" id="A0A1X7ETT0"/>
<evidence type="ECO:0000313" key="3">
    <source>
        <dbReference type="Proteomes" id="UP000192906"/>
    </source>
</evidence>
<dbReference type="SUPFAM" id="SSF141371">
    <property type="entry name" value="PilZ domain-like"/>
    <property type="match status" value="1"/>
</dbReference>
<dbReference type="RefSeq" id="WP_085104370.1">
    <property type="nucleotide sequence ID" value="NZ_FWZU01000006.1"/>
</dbReference>
<name>A0A1X7ETT0_9BACT</name>
<gene>
    <name evidence="2" type="ORF">SAMN06295933_3380</name>
</gene>